<evidence type="ECO:0000256" key="2">
    <source>
        <dbReference type="ARBA" id="ARBA00022824"/>
    </source>
</evidence>
<protein>
    <recommendedName>
        <fullName evidence="6">Vacuolar ATPase assembly integral membrane protein VMA21 homolog</fullName>
    </recommendedName>
</protein>
<gene>
    <name evidence="7" type="ORF">MGAL_10B015589</name>
</gene>
<feature type="transmembrane region" description="Helical" evidence="6">
    <location>
        <begin position="59"/>
        <end position="80"/>
    </location>
</feature>
<dbReference type="PANTHER" id="PTHR31792">
    <property type="entry name" value="VACUOLAR ATPASE ASSEMBLY INTEGRAL MEMBRANE PROTEIN VMA21"/>
    <property type="match status" value="1"/>
</dbReference>
<accession>A0A8B6DTE9</accession>
<dbReference type="GO" id="GO:0070072">
    <property type="term" value="P:vacuolar proton-transporting V-type ATPase complex assembly"/>
    <property type="evidence" value="ECO:0007669"/>
    <property type="project" value="UniProtKB-UniRule"/>
</dbReference>
<keyword evidence="3 6" id="KW-1133">Transmembrane helix</keyword>
<dbReference type="PANTHER" id="PTHR31792:SF3">
    <property type="entry name" value="VACUOLAR ATPASE ASSEMBLY INTEGRAL MEMBRANE PROTEIN VMA21"/>
    <property type="match status" value="1"/>
</dbReference>
<keyword evidence="5 6" id="KW-0968">Cytoplasmic vesicle</keyword>
<keyword evidence="1 6" id="KW-0812">Transmembrane</keyword>
<dbReference type="Pfam" id="PF09446">
    <property type="entry name" value="VMA21"/>
    <property type="match status" value="1"/>
</dbReference>
<dbReference type="EMBL" id="UYJE01003971">
    <property type="protein sequence ID" value="VDI23851.1"/>
    <property type="molecule type" value="Genomic_DNA"/>
</dbReference>
<evidence type="ECO:0000256" key="6">
    <source>
        <dbReference type="HAMAP-Rule" id="MF_03058"/>
    </source>
</evidence>
<keyword evidence="2 6" id="KW-0256">Endoplasmic reticulum</keyword>
<evidence type="ECO:0000256" key="3">
    <source>
        <dbReference type="ARBA" id="ARBA00022989"/>
    </source>
</evidence>
<dbReference type="HAMAP" id="MF_03058">
    <property type="entry name" value="VMA21"/>
    <property type="match status" value="1"/>
</dbReference>
<evidence type="ECO:0000256" key="5">
    <source>
        <dbReference type="ARBA" id="ARBA00023329"/>
    </source>
</evidence>
<evidence type="ECO:0000256" key="1">
    <source>
        <dbReference type="ARBA" id="ARBA00022692"/>
    </source>
</evidence>
<dbReference type="GO" id="GO:0033116">
    <property type="term" value="C:endoplasmic reticulum-Golgi intermediate compartment membrane"/>
    <property type="evidence" value="ECO:0007669"/>
    <property type="project" value="UniProtKB-SubCell"/>
</dbReference>
<name>A0A8B6DTE9_MYTGA</name>
<evidence type="ECO:0000313" key="7">
    <source>
        <dbReference type="EMBL" id="VDI23851.1"/>
    </source>
</evidence>
<dbReference type="AlphaFoldDB" id="A0A8B6DTE9"/>
<dbReference type="GO" id="GO:0012507">
    <property type="term" value="C:ER to Golgi transport vesicle membrane"/>
    <property type="evidence" value="ECO:0007669"/>
    <property type="project" value="UniProtKB-SubCell"/>
</dbReference>
<dbReference type="Proteomes" id="UP000596742">
    <property type="component" value="Unassembled WGS sequence"/>
</dbReference>
<dbReference type="InterPro" id="IPR019013">
    <property type="entry name" value="Vma21"/>
</dbReference>
<feature type="transmembrane region" description="Helical" evidence="6">
    <location>
        <begin position="21"/>
        <end position="39"/>
    </location>
</feature>
<comment type="similarity">
    <text evidence="6">Belongs to the VMA21 family.</text>
</comment>
<dbReference type="OrthoDB" id="160405at2759"/>
<proteinExistence type="inferred from homology"/>
<evidence type="ECO:0000313" key="8">
    <source>
        <dbReference type="Proteomes" id="UP000596742"/>
    </source>
</evidence>
<organism evidence="7 8">
    <name type="scientific">Mytilus galloprovincialis</name>
    <name type="common">Mediterranean mussel</name>
    <dbReference type="NCBI Taxonomy" id="29158"/>
    <lineage>
        <taxon>Eukaryota</taxon>
        <taxon>Metazoa</taxon>
        <taxon>Spiralia</taxon>
        <taxon>Lophotrochozoa</taxon>
        <taxon>Mollusca</taxon>
        <taxon>Bivalvia</taxon>
        <taxon>Autobranchia</taxon>
        <taxon>Pteriomorphia</taxon>
        <taxon>Mytilida</taxon>
        <taxon>Mytiloidea</taxon>
        <taxon>Mytilidae</taxon>
        <taxon>Mytilinae</taxon>
        <taxon>Mytilus</taxon>
    </lineage>
</organism>
<keyword evidence="8" id="KW-1185">Reference proteome</keyword>
<reference evidence="7" key="1">
    <citation type="submission" date="2018-11" db="EMBL/GenBank/DDBJ databases">
        <authorList>
            <person name="Alioto T."/>
            <person name="Alioto T."/>
        </authorList>
    </citation>
    <scope>NUCLEOTIDE SEQUENCE</scope>
</reference>
<comment type="caution">
    <text evidence="7">The sequence shown here is derived from an EMBL/GenBank/DDBJ whole genome shotgun (WGS) entry which is preliminary data.</text>
</comment>
<comment type="function">
    <text evidence="6">Required for the assembly of the V0 complex of the vacuolar ATPase (V-ATPase) in the endoplasmic reticulum.</text>
</comment>
<evidence type="ECO:0000256" key="4">
    <source>
        <dbReference type="ARBA" id="ARBA00023136"/>
    </source>
</evidence>
<keyword evidence="4 6" id="KW-0472">Membrane</keyword>
<comment type="subcellular location">
    <subcellularLocation>
        <location evidence="6">Endoplasmic reticulum membrane</location>
        <topology evidence="6">Multi-pass membrane protein</topology>
    </subcellularLocation>
    <subcellularLocation>
        <location evidence="6">Endoplasmic reticulum-Golgi intermediate compartment membrane</location>
        <topology evidence="6">Multi-pass membrane protein</topology>
    </subcellularLocation>
    <subcellularLocation>
        <location evidence="6">Cytoplasmic vesicle</location>
        <location evidence="6">COPII-coated vesicle membrane</location>
        <topology evidence="6">Multi-pass membrane protein</topology>
    </subcellularLocation>
</comment>
<sequence length="94" mass="10924">MADDLRTRMEDKEKTDTVMRTMVVFSLAMITLPIFLYFVSKSFFFEAFLGMSSENSYFYAAFVAIGTVHLILGLFVYRAFTEDSEARRTPFKED</sequence>
<dbReference type="GO" id="GO:0005789">
    <property type="term" value="C:endoplasmic reticulum membrane"/>
    <property type="evidence" value="ECO:0007669"/>
    <property type="project" value="UniProtKB-SubCell"/>
</dbReference>